<name>A0A8S9RX08_BRACR</name>
<gene>
    <name evidence="1" type="ORF">F2Q69_00030429</name>
</gene>
<sequence length="227" mass="25432">MSVRHNWLVCMLHTAHIVDKKALPSNREEFQFSLISKTWKSTGTRALPICTSSLIKHSPNVLFSLPGLSEEHLQSVGKVLPIGSLSTSICSTASSECVLAVSGGCASFDGRWRFSIAGGLTFSIDGGISFPIDVDINKAGWMWVSLYELLVSHDPHDIARSGRLCSCRRSMLWRGCRSVLVEVLRSMFKVWCRSTPMRSAEAHRNLYFEISFLQLRMLHTLARNHHL</sequence>
<dbReference type="EMBL" id="QGKX02000088">
    <property type="protein sequence ID" value="KAF3584244.1"/>
    <property type="molecule type" value="Genomic_DNA"/>
</dbReference>
<proteinExistence type="predicted"/>
<evidence type="ECO:0000313" key="1">
    <source>
        <dbReference type="EMBL" id="KAF3584244.1"/>
    </source>
</evidence>
<evidence type="ECO:0000313" key="2">
    <source>
        <dbReference type="Proteomes" id="UP000712600"/>
    </source>
</evidence>
<comment type="caution">
    <text evidence="1">The sequence shown here is derived from an EMBL/GenBank/DDBJ whole genome shotgun (WGS) entry which is preliminary data.</text>
</comment>
<organism evidence="1 2">
    <name type="scientific">Brassica cretica</name>
    <name type="common">Mustard</name>
    <dbReference type="NCBI Taxonomy" id="69181"/>
    <lineage>
        <taxon>Eukaryota</taxon>
        <taxon>Viridiplantae</taxon>
        <taxon>Streptophyta</taxon>
        <taxon>Embryophyta</taxon>
        <taxon>Tracheophyta</taxon>
        <taxon>Spermatophyta</taxon>
        <taxon>Magnoliopsida</taxon>
        <taxon>eudicotyledons</taxon>
        <taxon>Gunneridae</taxon>
        <taxon>Pentapetalae</taxon>
        <taxon>rosids</taxon>
        <taxon>malvids</taxon>
        <taxon>Brassicales</taxon>
        <taxon>Brassicaceae</taxon>
        <taxon>Brassiceae</taxon>
        <taxon>Brassica</taxon>
    </lineage>
</organism>
<protein>
    <submittedName>
        <fullName evidence="1">Uncharacterized protein</fullName>
    </submittedName>
</protein>
<accession>A0A8S9RX08</accession>
<reference evidence="1" key="1">
    <citation type="submission" date="2019-12" db="EMBL/GenBank/DDBJ databases">
        <title>Genome sequencing and annotation of Brassica cretica.</title>
        <authorList>
            <person name="Studholme D.J."/>
            <person name="Sarris P."/>
        </authorList>
    </citation>
    <scope>NUCLEOTIDE SEQUENCE</scope>
    <source>
        <strain evidence="1">PFS-109/04</strain>
        <tissue evidence="1">Leaf</tissue>
    </source>
</reference>
<dbReference type="Proteomes" id="UP000712600">
    <property type="component" value="Unassembled WGS sequence"/>
</dbReference>
<dbReference type="AlphaFoldDB" id="A0A8S9RX08"/>